<evidence type="ECO:0000256" key="6">
    <source>
        <dbReference type="ARBA" id="ARBA00022729"/>
    </source>
</evidence>
<dbReference type="Pfam" id="PF07645">
    <property type="entry name" value="EGF_CA"/>
    <property type="match status" value="4"/>
</dbReference>
<dbReference type="InParanoid" id="A0A7N6BP79"/>
<dbReference type="PROSITE" id="PS00010">
    <property type="entry name" value="ASX_HYDROXYL"/>
    <property type="match status" value="2"/>
</dbReference>
<evidence type="ECO:0000256" key="10">
    <source>
        <dbReference type="ARBA" id="ARBA00023180"/>
    </source>
</evidence>
<dbReference type="InterPro" id="IPR001881">
    <property type="entry name" value="EGF-like_Ca-bd_dom"/>
</dbReference>
<dbReference type="Pfam" id="PF22914">
    <property type="entry name" value="Fibulin_C"/>
    <property type="match status" value="1"/>
</dbReference>
<keyword evidence="8" id="KW-0106">Calcium</keyword>
<dbReference type="Proteomes" id="UP000265040">
    <property type="component" value="Chromosome 1"/>
</dbReference>
<dbReference type="Ensembl" id="ENSATET00000057495.2">
    <property type="protein sequence ID" value="ENSATEP00000064728.1"/>
    <property type="gene ID" value="ENSATEG00000014873.3"/>
</dbReference>
<dbReference type="InterPro" id="IPR055088">
    <property type="entry name" value="Fibulin_C"/>
</dbReference>
<dbReference type="AlphaFoldDB" id="A0A7N6BP79"/>
<dbReference type="PROSITE" id="PS01186">
    <property type="entry name" value="EGF_2"/>
    <property type="match status" value="2"/>
</dbReference>
<evidence type="ECO:0000256" key="9">
    <source>
        <dbReference type="ARBA" id="ARBA00023157"/>
    </source>
</evidence>
<keyword evidence="7" id="KW-0677">Repeat</keyword>
<dbReference type="SMART" id="SM00179">
    <property type="entry name" value="EGF_CA"/>
    <property type="match status" value="3"/>
</dbReference>
<evidence type="ECO:0000256" key="5">
    <source>
        <dbReference type="ARBA" id="ARBA00022536"/>
    </source>
</evidence>
<reference evidence="13" key="1">
    <citation type="submission" date="2021-04" db="EMBL/GenBank/DDBJ databases">
        <authorList>
            <consortium name="Wellcome Sanger Institute Data Sharing"/>
        </authorList>
    </citation>
    <scope>NUCLEOTIDE SEQUENCE [LARGE SCALE GENOMIC DNA]</scope>
</reference>
<keyword evidence="6" id="KW-0732">Signal</keyword>
<name>A0A7N6BP79_ANATE</name>
<reference evidence="13" key="3">
    <citation type="submission" date="2025-09" db="UniProtKB">
        <authorList>
            <consortium name="Ensembl"/>
        </authorList>
    </citation>
    <scope>IDENTIFICATION</scope>
</reference>
<evidence type="ECO:0000256" key="11">
    <source>
        <dbReference type="PROSITE-ProRule" id="PRU00076"/>
    </source>
</evidence>
<organism evidence="13 14">
    <name type="scientific">Anabas testudineus</name>
    <name type="common">Climbing perch</name>
    <name type="synonym">Anthias testudineus</name>
    <dbReference type="NCBI Taxonomy" id="64144"/>
    <lineage>
        <taxon>Eukaryota</taxon>
        <taxon>Metazoa</taxon>
        <taxon>Chordata</taxon>
        <taxon>Craniata</taxon>
        <taxon>Vertebrata</taxon>
        <taxon>Euteleostomi</taxon>
        <taxon>Actinopterygii</taxon>
        <taxon>Neopterygii</taxon>
        <taxon>Teleostei</taxon>
        <taxon>Neoteleostei</taxon>
        <taxon>Acanthomorphata</taxon>
        <taxon>Anabantaria</taxon>
        <taxon>Anabantiformes</taxon>
        <taxon>Anabantoidei</taxon>
        <taxon>Anabantidae</taxon>
        <taxon>Anabas</taxon>
    </lineage>
</organism>
<comment type="subcellular location">
    <subcellularLocation>
        <location evidence="1">Secreted</location>
        <location evidence="1">Extracellular space</location>
        <location evidence="1">Extracellular matrix</location>
    </subcellularLocation>
</comment>
<keyword evidence="10" id="KW-0325">Glycoprotein</keyword>
<keyword evidence="3" id="KW-0964">Secreted</keyword>
<sequence>MCHTLSPYFLRLNSGNHSCRYFTATFNLYINECDTLPDACKGGMICINHYGGYFCLPQNALITINNVDEEHTTNRAPPPHVPLPAVPVLRSNYQITSNQRLISVQCPVGFSADKFNICRDVNECVPSSPCQHQCYNLPGSFLCQCDQGFELNPDHLSCHDVDECLLSSYICPWQCVNQPGSYSCICPEGYQLQGTRMCQDINECVTGPNCSEDQMCWNYFGGYRCYPRNPCQEPYVQTAEGHCSCQSMGACRGLPPSIVYKYISITSERSVPADIFQIQATSVFPNMHNTFRIKGGNEYGQFFLRRSSNISAMLVMSRALVGPREHVLDLEMVTQNSALSYRSSSLLRLTIIVGPYAF</sequence>
<feature type="domain" description="EGF-like" evidence="12">
    <location>
        <begin position="120"/>
        <end position="159"/>
    </location>
</feature>
<evidence type="ECO:0000256" key="3">
    <source>
        <dbReference type="ARBA" id="ARBA00022525"/>
    </source>
</evidence>
<dbReference type="CDD" id="cd00054">
    <property type="entry name" value="EGF_CA"/>
    <property type="match status" value="2"/>
</dbReference>
<protein>
    <recommendedName>
        <fullName evidence="12">EGF-like domain-containing protein</fullName>
    </recommendedName>
</protein>
<evidence type="ECO:0000256" key="2">
    <source>
        <dbReference type="ARBA" id="ARBA00006127"/>
    </source>
</evidence>
<evidence type="ECO:0000256" key="4">
    <source>
        <dbReference type="ARBA" id="ARBA00022530"/>
    </source>
</evidence>
<evidence type="ECO:0000259" key="12">
    <source>
        <dbReference type="PROSITE" id="PS50026"/>
    </source>
</evidence>
<dbReference type="GeneTree" id="ENSGT00940000157837"/>
<dbReference type="PROSITE" id="PS01187">
    <property type="entry name" value="EGF_CA"/>
    <property type="match status" value="1"/>
</dbReference>
<accession>A0A7N6BP79</accession>
<dbReference type="PANTHER" id="PTHR24034">
    <property type="entry name" value="EGF-LIKE DOMAIN-CONTAINING PROTEIN"/>
    <property type="match status" value="1"/>
</dbReference>
<dbReference type="InterPro" id="IPR049883">
    <property type="entry name" value="NOTCH1_EGF-like"/>
</dbReference>
<evidence type="ECO:0000256" key="7">
    <source>
        <dbReference type="ARBA" id="ARBA00022737"/>
    </source>
</evidence>
<proteinExistence type="inferred from homology"/>
<evidence type="ECO:0000313" key="13">
    <source>
        <dbReference type="Ensembl" id="ENSATEP00000064728.1"/>
    </source>
</evidence>
<dbReference type="GO" id="GO:0005509">
    <property type="term" value="F:calcium ion binding"/>
    <property type="evidence" value="ECO:0007669"/>
    <property type="project" value="InterPro"/>
</dbReference>
<dbReference type="InterPro" id="IPR000742">
    <property type="entry name" value="EGF"/>
</dbReference>
<dbReference type="PANTHER" id="PTHR24034:SF209">
    <property type="entry name" value="EGF-LIKE DOMAIN-CONTAINING PROTEIN"/>
    <property type="match status" value="1"/>
</dbReference>
<keyword evidence="4" id="KW-0272">Extracellular matrix</keyword>
<dbReference type="Gene3D" id="2.10.25.10">
    <property type="entry name" value="Laminin"/>
    <property type="match status" value="3"/>
</dbReference>
<evidence type="ECO:0000256" key="8">
    <source>
        <dbReference type="ARBA" id="ARBA00022837"/>
    </source>
</evidence>
<comment type="similarity">
    <text evidence="2">Belongs to the fibulin family.</text>
</comment>
<keyword evidence="5 11" id="KW-0245">EGF-like domain</keyword>
<dbReference type="InterPro" id="IPR000152">
    <property type="entry name" value="EGF-type_Asp/Asn_hydroxyl_site"/>
</dbReference>
<dbReference type="PROSITE" id="PS50026">
    <property type="entry name" value="EGF_3"/>
    <property type="match status" value="1"/>
</dbReference>
<dbReference type="InterPro" id="IPR018097">
    <property type="entry name" value="EGF_Ca-bd_CS"/>
</dbReference>
<keyword evidence="14" id="KW-1185">Reference proteome</keyword>
<dbReference type="FunFam" id="2.10.25.10:FF:000014">
    <property type="entry name" value="Latent-transforming growth factor beta-binding protein 3"/>
    <property type="match status" value="1"/>
</dbReference>
<comment type="caution">
    <text evidence="11">Lacks conserved residue(s) required for the propagation of feature annotation.</text>
</comment>
<evidence type="ECO:0000313" key="14">
    <source>
        <dbReference type="Proteomes" id="UP000265040"/>
    </source>
</evidence>
<dbReference type="FunFam" id="2.10.25.10:FF:000240">
    <property type="entry name" value="Vitamin K-dependent protein S"/>
    <property type="match status" value="1"/>
</dbReference>
<dbReference type="SUPFAM" id="SSF57196">
    <property type="entry name" value="EGF/Laminin"/>
    <property type="match status" value="3"/>
</dbReference>
<evidence type="ECO:0000256" key="1">
    <source>
        <dbReference type="ARBA" id="ARBA00004498"/>
    </source>
</evidence>
<feature type="disulfide bond" evidence="11">
    <location>
        <begin position="124"/>
        <end position="134"/>
    </location>
</feature>
<dbReference type="SMART" id="SM00181">
    <property type="entry name" value="EGF"/>
    <property type="match status" value="3"/>
</dbReference>
<reference evidence="13" key="2">
    <citation type="submission" date="2025-08" db="UniProtKB">
        <authorList>
            <consortium name="Ensembl"/>
        </authorList>
    </citation>
    <scope>IDENTIFICATION</scope>
</reference>
<keyword evidence="9 11" id="KW-1015">Disulfide bond</keyword>
<dbReference type="InterPro" id="IPR050751">
    <property type="entry name" value="ECM_structural_protein"/>
</dbReference>